<keyword evidence="8" id="KW-1185">Reference proteome</keyword>
<dbReference type="GO" id="GO:0030288">
    <property type="term" value="C:outer membrane-bounded periplasmic space"/>
    <property type="evidence" value="ECO:0007669"/>
    <property type="project" value="TreeGrafter"/>
</dbReference>
<evidence type="ECO:0000256" key="3">
    <source>
        <dbReference type="ARBA" id="ARBA00022448"/>
    </source>
</evidence>
<evidence type="ECO:0000313" key="7">
    <source>
        <dbReference type="EMBL" id="AHW64268.1"/>
    </source>
</evidence>
<dbReference type="GO" id="GO:1901678">
    <property type="term" value="P:iron coordination entity transport"/>
    <property type="evidence" value="ECO:0007669"/>
    <property type="project" value="UniProtKB-ARBA"/>
</dbReference>
<feature type="chain" id="PRO_5039241295" evidence="5">
    <location>
        <begin position="23"/>
        <end position="321"/>
    </location>
</feature>
<dbReference type="SUPFAM" id="SSF53807">
    <property type="entry name" value="Helical backbone' metal receptor"/>
    <property type="match status" value="1"/>
</dbReference>
<gene>
    <name evidence="7" type="ORF">CGLY_09115</name>
</gene>
<feature type="domain" description="Fe/B12 periplasmic-binding" evidence="6">
    <location>
        <begin position="55"/>
        <end position="321"/>
    </location>
</feature>
<dbReference type="AlphaFoldDB" id="X5DMD3"/>
<dbReference type="HOGENOM" id="CLU_038034_0_3_11"/>
<dbReference type="STRING" id="1404245.CGLY_09115"/>
<dbReference type="InterPro" id="IPR051313">
    <property type="entry name" value="Bact_iron-sidero_bind"/>
</dbReference>
<dbReference type="Gene3D" id="3.40.50.1980">
    <property type="entry name" value="Nitrogenase molybdenum iron protein domain"/>
    <property type="match status" value="2"/>
</dbReference>
<dbReference type="KEGG" id="cgy:CGLY_09115"/>
<dbReference type="RefSeq" id="WP_038548827.1">
    <property type="nucleotide sequence ID" value="NZ_CP006842.1"/>
</dbReference>
<accession>X5DMD3</accession>
<dbReference type="Proteomes" id="UP000023703">
    <property type="component" value="Chromosome"/>
</dbReference>
<name>X5DMD3_9CORY</name>
<evidence type="ECO:0000256" key="1">
    <source>
        <dbReference type="ARBA" id="ARBA00004196"/>
    </source>
</evidence>
<sequence length="321" mass="34512">MLPKRITSLIFAVGLACPLLVACGSDTPDTTGENGELRTVNTLRGEIDVPVDPQNVVAVDWQLPPVLVDLGITPVGIYGGYYEEDAAAARAVPHRYVEELADATRIGNWDAVDVEKISTLEPDLIVTTGVGLDDAQIDKLADIAPLAHFSSDDDMESQRQLADIVNRSEEFSDLRDDFDGKAAEIAERHRRVLADSRWVSVSGSQENTWFAEGGQTATGSLLNAVGAGFSDVVDPEGWWGDPLSMENLENLGDATVILYPADSIGDAAENTRPLLDNSRFRSLPAVTKGNLFGFTQGGASNIGWAIDALDEIDDILSRVNT</sequence>
<evidence type="ECO:0000256" key="2">
    <source>
        <dbReference type="ARBA" id="ARBA00008814"/>
    </source>
</evidence>
<comment type="subcellular location">
    <subcellularLocation>
        <location evidence="1">Cell envelope</location>
    </subcellularLocation>
</comment>
<dbReference type="PANTHER" id="PTHR30532">
    <property type="entry name" value="IRON III DICITRATE-BINDING PERIPLASMIC PROTEIN"/>
    <property type="match status" value="1"/>
</dbReference>
<feature type="signal peptide" evidence="5">
    <location>
        <begin position="1"/>
        <end position="22"/>
    </location>
</feature>
<keyword evidence="4 5" id="KW-0732">Signal</keyword>
<evidence type="ECO:0000256" key="4">
    <source>
        <dbReference type="ARBA" id="ARBA00022729"/>
    </source>
</evidence>
<evidence type="ECO:0000313" key="8">
    <source>
        <dbReference type="Proteomes" id="UP000023703"/>
    </source>
</evidence>
<dbReference type="PROSITE" id="PS51257">
    <property type="entry name" value="PROKAR_LIPOPROTEIN"/>
    <property type="match status" value="1"/>
</dbReference>
<reference evidence="7 8" key="1">
    <citation type="journal article" date="2015" name="Int. J. Syst. Evol. Microbiol.">
        <title>Revisiting Corynebacterium glyciniphilum (ex Kubota et al., 1972) sp. nov., nom. rev., isolated from putrefied banana.</title>
        <authorList>
            <person name="Al-Dilaimi A."/>
            <person name="Bednarz H."/>
            <person name="Lomker A."/>
            <person name="Niehaus K."/>
            <person name="Kalinowski J."/>
            <person name="Ruckert C."/>
        </authorList>
    </citation>
    <scope>NUCLEOTIDE SEQUENCE [LARGE SCALE GENOMIC DNA]</scope>
    <source>
        <strain evidence="7">AJ 3170</strain>
    </source>
</reference>
<comment type="similarity">
    <text evidence="2">Belongs to the bacterial solute-binding protein 8 family.</text>
</comment>
<proteinExistence type="inferred from homology"/>
<evidence type="ECO:0000256" key="5">
    <source>
        <dbReference type="SAM" id="SignalP"/>
    </source>
</evidence>
<dbReference type="OrthoDB" id="9793175at2"/>
<dbReference type="PROSITE" id="PS50983">
    <property type="entry name" value="FE_B12_PBP"/>
    <property type="match status" value="1"/>
</dbReference>
<evidence type="ECO:0000259" key="6">
    <source>
        <dbReference type="PROSITE" id="PS50983"/>
    </source>
</evidence>
<dbReference type="Pfam" id="PF01497">
    <property type="entry name" value="Peripla_BP_2"/>
    <property type="match status" value="1"/>
</dbReference>
<dbReference type="InterPro" id="IPR002491">
    <property type="entry name" value="ABC_transptr_periplasmic_BD"/>
</dbReference>
<organism evidence="7 8">
    <name type="scientific">Corynebacterium glyciniphilum AJ 3170</name>
    <dbReference type="NCBI Taxonomy" id="1404245"/>
    <lineage>
        <taxon>Bacteria</taxon>
        <taxon>Bacillati</taxon>
        <taxon>Actinomycetota</taxon>
        <taxon>Actinomycetes</taxon>
        <taxon>Mycobacteriales</taxon>
        <taxon>Corynebacteriaceae</taxon>
        <taxon>Corynebacterium</taxon>
    </lineage>
</organism>
<keyword evidence="3" id="KW-0813">Transport</keyword>
<protein>
    <submittedName>
        <fullName evidence="7">Putative secreted protein</fullName>
    </submittedName>
</protein>
<dbReference type="PANTHER" id="PTHR30532:SF1">
    <property type="entry name" value="IRON(3+)-HYDROXAMATE-BINDING PROTEIN FHUD"/>
    <property type="match status" value="1"/>
</dbReference>
<dbReference type="eggNOG" id="COG0614">
    <property type="taxonomic scope" value="Bacteria"/>
</dbReference>
<dbReference type="EMBL" id="CP006842">
    <property type="protein sequence ID" value="AHW64268.1"/>
    <property type="molecule type" value="Genomic_DNA"/>
</dbReference>